<reference evidence="1" key="1">
    <citation type="submission" date="2024-03" db="EMBL/GenBank/DDBJ databases">
        <title>Whole genome sequecning of epiphytes from Marcgravia umbellata leaves.</title>
        <authorList>
            <person name="Kumar G."/>
            <person name="Savka M.A."/>
        </authorList>
    </citation>
    <scope>NUCLEOTIDE SEQUENCE</scope>
    <source>
        <strain evidence="1">RIT_BL5</strain>
    </source>
</reference>
<proteinExistence type="predicted"/>
<name>A0ACC6P9C5_9BACL</name>
<accession>A0ACC6P9C5</accession>
<comment type="caution">
    <text evidence="1">The sequence shown here is derived from an EMBL/GenBank/DDBJ whole genome shotgun (WGS) entry which is preliminary data.</text>
</comment>
<gene>
    <name evidence="1" type="ORF">WKI47_06125</name>
</gene>
<evidence type="ECO:0000313" key="2">
    <source>
        <dbReference type="Proteomes" id="UP001380953"/>
    </source>
</evidence>
<sequence>MKMEEIEELLTKTYEAWKEDGVQPESEKELSAFEQRHRIRLPVEYRSLLAKFGDGDLLVLQTDGGVYRLYHDGYDESPLEPIAEDLASLLAKLAEFSMDTHRAIHGK</sequence>
<evidence type="ECO:0000313" key="1">
    <source>
        <dbReference type="EMBL" id="MEJ8303492.1"/>
    </source>
</evidence>
<dbReference type="EMBL" id="JBBKAR010000018">
    <property type="protein sequence ID" value="MEJ8303492.1"/>
    <property type="molecule type" value="Genomic_DNA"/>
</dbReference>
<protein>
    <submittedName>
        <fullName evidence="1">SMI1/KNR4 family protein</fullName>
    </submittedName>
</protein>
<dbReference type="Proteomes" id="UP001380953">
    <property type="component" value="Unassembled WGS sequence"/>
</dbReference>
<organism evidence="1 2">
    <name type="scientific">Saccharibacillus sacchari</name>
    <dbReference type="NCBI Taxonomy" id="456493"/>
    <lineage>
        <taxon>Bacteria</taxon>
        <taxon>Bacillati</taxon>
        <taxon>Bacillota</taxon>
        <taxon>Bacilli</taxon>
        <taxon>Bacillales</taxon>
        <taxon>Paenibacillaceae</taxon>
        <taxon>Saccharibacillus</taxon>
    </lineage>
</organism>
<keyword evidence="2" id="KW-1185">Reference proteome</keyword>